<keyword evidence="1 2" id="KW-0456">Lyase</keyword>
<dbReference type="GO" id="GO:0008840">
    <property type="term" value="F:4-hydroxy-tetrahydrodipicolinate synthase activity"/>
    <property type="evidence" value="ECO:0007669"/>
    <property type="project" value="TreeGrafter"/>
</dbReference>
<sequence>MSNTKPTRHRGVLAPVLTPFHDDFEPDAEAFVEHCKSLIASDVGLAIFGTNSEANSLSLAEKIELIDTLVAAKIDPARVMSGTGSCSLKEAVALTRHSVDAGIGSVLMLPPFFFKNVSEDGVFAFYSEVIEAVGDMRLAVYLYHIPALSGVSITPALIERLRKRYPATIAGVKDSTGDWENTRMLLTTFSDDGFDVFPASEALLLDALKLGAAGCISGTANVNPVMLSTLYRMAHEPVSAHLHENAVSIRKAFQQVPMIPAMKAAIALRTGRESWKNVRPPLVPYKTVDMRATVALLEAGERTLMALQSHAPG</sequence>
<proteinExistence type="inferred from homology"/>
<dbReference type="SMART" id="SM01130">
    <property type="entry name" value="DHDPS"/>
    <property type="match status" value="1"/>
</dbReference>
<evidence type="ECO:0000256" key="2">
    <source>
        <dbReference type="PIRNR" id="PIRNR001365"/>
    </source>
</evidence>
<accession>A0A4R5M8B7</accession>
<comment type="caution">
    <text evidence="5">The sequence shown here is derived from an EMBL/GenBank/DDBJ whole genome shotgun (WGS) entry which is preliminary data.</text>
</comment>
<dbReference type="SUPFAM" id="SSF51569">
    <property type="entry name" value="Aldolase"/>
    <property type="match status" value="1"/>
</dbReference>
<evidence type="ECO:0000256" key="4">
    <source>
        <dbReference type="PIRSR" id="PIRSR001365-2"/>
    </source>
</evidence>
<dbReference type="AlphaFoldDB" id="A0A4R5M8B7"/>
<evidence type="ECO:0000313" key="5">
    <source>
        <dbReference type="EMBL" id="TDG22745.1"/>
    </source>
</evidence>
<gene>
    <name evidence="5" type="ORF">EYW47_16125</name>
</gene>
<keyword evidence="6" id="KW-1185">Reference proteome</keyword>
<dbReference type="Gene3D" id="3.20.20.70">
    <property type="entry name" value="Aldolase class I"/>
    <property type="match status" value="1"/>
</dbReference>
<protein>
    <submittedName>
        <fullName evidence="5">Dihydrodipicolinate synthase family protein</fullName>
    </submittedName>
</protein>
<dbReference type="RefSeq" id="WP_133195842.1">
    <property type="nucleotide sequence ID" value="NZ_JBHUCW010000011.1"/>
</dbReference>
<dbReference type="PANTHER" id="PTHR12128">
    <property type="entry name" value="DIHYDRODIPICOLINATE SYNTHASE"/>
    <property type="match status" value="1"/>
</dbReference>
<dbReference type="EMBL" id="SMRP01000007">
    <property type="protein sequence ID" value="TDG22745.1"/>
    <property type="molecule type" value="Genomic_DNA"/>
</dbReference>
<dbReference type="InterPro" id="IPR002220">
    <property type="entry name" value="DapA-like"/>
</dbReference>
<dbReference type="InterPro" id="IPR013785">
    <property type="entry name" value="Aldolase_TIM"/>
</dbReference>
<organism evidence="5 6">
    <name type="scientific">Paraburkholderia silviterrae</name>
    <dbReference type="NCBI Taxonomy" id="2528715"/>
    <lineage>
        <taxon>Bacteria</taxon>
        <taxon>Pseudomonadati</taxon>
        <taxon>Pseudomonadota</taxon>
        <taxon>Betaproteobacteria</taxon>
        <taxon>Burkholderiales</taxon>
        <taxon>Burkholderiaceae</taxon>
        <taxon>Paraburkholderia</taxon>
    </lineage>
</organism>
<dbReference type="Proteomes" id="UP000295722">
    <property type="component" value="Unassembled WGS sequence"/>
</dbReference>
<reference evidence="5 6" key="1">
    <citation type="submission" date="2019-03" db="EMBL/GenBank/DDBJ databases">
        <title>Paraburkholderia sp. 4M-K11, isolated from subtropical forest soil.</title>
        <authorList>
            <person name="Gao Z.-H."/>
            <person name="Qiu L.-H."/>
        </authorList>
    </citation>
    <scope>NUCLEOTIDE SEQUENCE [LARGE SCALE GENOMIC DNA]</scope>
    <source>
        <strain evidence="5 6">4M-K11</strain>
    </source>
</reference>
<dbReference type="PIRSF" id="PIRSF001365">
    <property type="entry name" value="DHDPS"/>
    <property type="match status" value="1"/>
</dbReference>
<feature type="binding site" evidence="4">
    <location>
        <position position="216"/>
    </location>
    <ligand>
        <name>pyruvate</name>
        <dbReference type="ChEBI" id="CHEBI:15361"/>
    </ligand>
</feature>
<evidence type="ECO:0000256" key="3">
    <source>
        <dbReference type="PIRSR" id="PIRSR001365-1"/>
    </source>
</evidence>
<name>A0A4R5M8B7_9BURK</name>
<dbReference type="PRINTS" id="PR00146">
    <property type="entry name" value="DHPICSNTHASE"/>
</dbReference>
<evidence type="ECO:0000313" key="6">
    <source>
        <dbReference type="Proteomes" id="UP000295722"/>
    </source>
</evidence>
<dbReference type="Pfam" id="PF00701">
    <property type="entry name" value="DHDPS"/>
    <property type="match status" value="1"/>
</dbReference>
<comment type="similarity">
    <text evidence="2">Belongs to the DapA family.</text>
</comment>
<feature type="active site" description="Schiff-base intermediate with substrate" evidence="3">
    <location>
        <position position="173"/>
    </location>
</feature>
<feature type="active site" description="Proton donor/acceptor" evidence="3">
    <location>
        <position position="143"/>
    </location>
</feature>
<dbReference type="PANTHER" id="PTHR12128:SF67">
    <property type="entry name" value="BLR3884 PROTEIN"/>
    <property type="match status" value="1"/>
</dbReference>
<evidence type="ECO:0000256" key="1">
    <source>
        <dbReference type="ARBA" id="ARBA00023239"/>
    </source>
</evidence>
<dbReference type="CDD" id="cd00408">
    <property type="entry name" value="DHDPS-like"/>
    <property type="match status" value="1"/>
</dbReference>
<dbReference type="OrthoDB" id="9816489at2"/>